<dbReference type="PROSITE" id="PS50206">
    <property type="entry name" value="RHODANESE_3"/>
    <property type="match status" value="1"/>
</dbReference>
<sequence>MKPQQGLAMDLRQLTPDLAVSPQIAPEDVQRLADAGFKVLINNRPDAEITPDIDHKVFKDAAKAAGMEYHYLPFTPGQITPELISGFGQAISGEQPVFAYCRSGNRSTVLWALNQAGKLPETDILETAAKAGYDLSGLRPLLASLASNKG</sequence>
<dbReference type="RefSeq" id="WP_244519147.1">
    <property type="nucleotide sequence ID" value="NZ_FODE01000008.1"/>
</dbReference>
<reference evidence="2 3" key="1">
    <citation type="submission" date="2016-10" db="EMBL/GenBank/DDBJ databases">
        <authorList>
            <person name="de Groot N.N."/>
        </authorList>
    </citation>
    <scope>NUCLEOTIDE SEQUENCE [LARGE SCALE GENOMIC DNA]</scope>
    <source>
        <strain evidence="2 3">DSM 8512</strain>
    </source>
</reference>
<feature type="domain" description="Rhodanese" evidence="1">
    <location>
        <begin position="81"/>
        <end position="137"/>
    </location>
</feature>
<evidence type="ECO:0000259" key="1">
    <source>
        <dbReference type="PROSITE" id="PS50206"/>
    </source>
</evidence>
<dbReference type="Proteomes" id="UP000199054">
    <property type="component" value="Unassembled WGS sequence"/>
</dbReference>
<organism evidence="2 3">
    <name type="scientific">Paracoccus alcaliphilus</name>
    <dbReference type="NCBI Taxonomy" id="34002"/>
    <lineage>
        <taxon>Bacteria</taxon>
        <taxon>Pseudomonadati</taxon>
        <taxon>Pseudomonadota</taxon>
        <taxon>Alphaproteobacteria</taxon>
        <taxon>Rhodobacterales</taxon>
        <taxon>Paracoccaceae</taxon>
        <taxon>Paracoccus</taxon>
    </lineage>
</organism>
<gene>
    <name evidence="2" type="ORF">SAMN04489859_1008151</name>
</gene>
<dbReference type="STRING" id="34002.SAMN04489859_1008151"/>
<dbReference type="NCBIfam" id="TIGR01244">
    <property type="entry name" value="TIGR01244 family sulfur transferase"/>
    <property type="match status" value="1"/>
</dbReference>
<evidence type="ECO:0000313" key="2">
    <source>
        <dbReference type="EMBL" id="SEN52072.1"/>
    </source>
</evidence>
<dbReference type="Pfam" id="PF04273">
    <property type="entry name" value="BLH_phosphatase"/>
    <property type="match status" value="1"/>
</dbReference>
<protein>
    <submittedName>
        <fullName evidence="2">TIGR01244 family protein</fullName>
    </submittedName>
</protein>
<name>A0A1H8H6U5_9RHOB</name>
<accession>A0A1H8H6U5</accession>
<dbReference type="InterPro" id="IPR005939">
    <property type="entry name" value="BLH_phosphatase-like"/>
</dbReference>
<evidence type="ECO:0000313" key="3">
    <source>
        <dbReference type="Proteomes" id="UP000199054"/>
    </source>
</evidence>
<dbReference type="CDD" id="cd14503">
    <property type="entry name" value="PTP-bact"/>
    <property type="match status" value="1"/>
</dbReference>
<proteinExistence type="predicted"/>
<dbReference type="EMBL" id="FODE01000008">
    <property type="protein sequence ID" value="SEN52072.1"/>
    <property type="molecule type" value="Genomic_DNA"/>
</dbReference>
<dbReference type="InterPro" id="IPR029021">
    <property type="entry name" value="Prot-tyrosine_phosphatase-like"/>
</dbReference>
<dbReference type="GO" id="GO:0016787">
    <property type="term" value="F:hydrolase activity"/>
    <property type="evidence" value="ECO:0007669"/>
    <property type="project" value="InterPro"/>
</dbReference>
<dbReference type="AlphaFoldDB" id="A0A1H8H6U5"/>
<dbReference type="InterPro" id="IPR001763">
    <property type="entry name" value="Rhodanese-like_dom"/>
</dbReference>
<keyword evidence="3" id="KW-1185">Reference proteome</keyword>
<dbReference type="SUPFAM" id="SSF52799">
    <property type="entry name" value="(Phosphotyrosine protein) phosphatases II"/>
    <property type="match status" value="1"/>
</dbReference>
<dbReference type="Gene3D" id="3.90.190.10">
    <property type="entry name" value="Protein tyrosine phosphatase superfamily"/>
    <property type="match status" value="1"/>
</dbReference>